<dbReference type="GO" id="GO:0033744">
    <property type="term" value="F:L-methionine:thioredoxin-disulfide S-oxidoreductase activity"/>
    <property type="evidence" value="ECO:0007669"/>
    <property type="project" value="RHEA"/>
</dbReference>
<dbReference type="GO" id="GO:0034599">
    <property type="term" value="P:cellular response to oxidative stress"/>
    <property type="evidence" value="ECO:0007669"/>
    <property type="project" value="TreeGrafter"/>
</dbReference>
<dbReference type="EC" id="1.8.4.11" evidence="4"/>
<dbReference type="SMR" id="A0A0H3DPL8"/>
<sequence length="157" mass="18379">MKQIYFGGGCFWGTQKYFDLIKGVQKTSVGYLNSNMKNPTYEQVCSGQTNAVEAVFVEYDENKVSLNELIDAFFKVIDPTIRNRQGNDIGTQYRTGVYWVDPQDEQLITQKFRELQANYPKPIVTENRAMENYFLAEEYHQDYLKKNPHGYCHIKFD</sequence>
<dbReference type="NCBIfam" id="TIGR00401">
    <property type="entry name" value="msrA"/>
    <property type="match status" value="1"/>
</dbReference>
<dbReference type="STRING" id="722438.F539_03425"/>
<dbReference type="RefSeq" id="WP_010874964.1">
    <property type="nucleotide sequence ID" value="NZ_CP010546.1"/>
</dbReference>
<evidence type="ECO:0000313" key="6">
    <source>
        <dbReference type="EMBL" id="ADK87134.1"/>
    </source>
</evidence>
<proteinExistence type="inferred from homology"/>
<evidence type="ECO:0000313" key="7">
    <source>
        <dbReference type="Proteomes" id="UP000007756"/>
    </source>
</evidence>
<dbReference type="AlphaFoldDB" id="A0A0H3DPL8"/>
<evidence type="ECO:0000256" key="4">
    <source>
        <dbReference type="HAMAP-Rule" id="MF_01401"/>
    </source>
</evidence>
<keyword evidence="1 4" id="KW-0560">Oxidoreductase</keyword>
<dbReference type="PANTHER" id="PTHR42799:SF2">
    <property type="entry name" value="MITOCHONDRIAL PEPTIDE METHIONINE SULFOXIDE REDUCTASE"/>
    <property type="match status" value="1"/>
</dbReference>
<reference evidence="6 7" key="1">
    <citation type="journal article" date="2010" name="Appl. Environ. Microbiol.">
        <title>Targeted chromosomal knockouts in Mycoplasma pneumoniae.</title>
        <authorList>
            <person name="Krishnakumar R."/>
            <person name="Assad-Garcia N."/>
            <person name="Benders G.A."/>
            <person name="Phan Q."/>
            <person name="Montague M.G."/>
            <person name="Glass J.I."/>
        </authorList>
    </citation>
    <scope>NUCLEOTIDE SEQUENCE [LARGE SCALE GENOMIC DNA]</scope>
    <source>
        <strain evidence="7">ATCC 15531 / DSM 22911 / NBRC 14401 / NCTC 10119 / FH</strain>
    </source>
</reference>
<name>A0A0H3DPL8_MYCPB</name>
<feature type="domain" description="Peptide methionine sulphoxide reductase MsrA" evidence="5">
    <location>
        <begin position="3"/>
        <end position="153"/>
    </location>
</feature>
<dbReference type="InterPro" id="IPR002569">
    <property type="entry name" value="Met_Sox_Rdtase_MsrA_dom"/>
</dbReference>
<dbReference type="Proteomes" id="UP000007756">
    <property type="component" value="Chromosome"/>
</dbReference>
<dbReference type="GO" id="GO:0008113">
    <property type="term" value="F:peptide-methionine (S)-S-oxide reductase activity"/>
    <property type="evidence" value="ECO:0007669"/>
    <property type="project" value="UniProtKB-UniRule"/>
</dbReference>
<feature type="active site" evidence="4">
    <location>
        <position position="10"/>
    </location>
</feature>
<dbReference type="Gene3D" id="3.30.1060.10">
    <property type="entry name" value="Peptide methionine sulphoxide reductase MsrA"/>
    <property type="match status" value="1"/>
</dbReference>
<gene>
    <name evidence="4 6" type="primary">msrA</name>
    <name evidence="6" type="ordered locus">MPNE_0709</name>
</gene>
<dbReference type="InterPro" id="IPR036509">
    <property type="entry name" value="Met_Sox_Rdtase_MsrA_sf"/>
</dbReference>
<protein>
    <recommendedName>
        <fullName evidence="4">Peptide methionine sulfoxide reductase MsrA</fullName>
        <shortName evidence="4">Protein-methionine-S-oxide reductase</shortName>
        <ecNumber evidence="4">1.8.4.11</ecNumber>
    </recommendedName>
    <alternativeName>
        <fullName evidence="4">Peptide-methionine (S)-S-oxide reductase</fullName>
        <shortName evidence="4">Peptide Met(O) reductase</shortName>
    </alternativeName>
</protein>
<dbReference type="HAMAP" id="MF_01401">
    <property type="entry name" value="MsrA"/>
    <property type="match status" value="1"/>
</dbReference>
<comment type="function">
    <text evidence="4">Has an important function as a repair enzyme for proteins that have been inactivated by oxidation. Catalyzes the reversible oxidation-reduction of methionine sulfoxide in proteins to methionine.</text>
</comment>
<dbReference type="EMBL" id="CP002077">
    <property type="protein sequence ID" value="ADK87134.1"/>
    <property type="molecule type" value="Genomic_DNA"/>
</dbReference>
<accession>A0A0H3DPL8</accession>
<dbReference type="SUPFAM" id="SSF55068">
    <property type="entry name" value="Peptide methionine sulfoxide reductase"/>
    <property type="match status" value="1"/>
</dbReference>
<evidence type="ECO:0000256" key="2">
    <source>
        <dbReference type="ARBA" id="ARBA00047806"/>
    </source>
</evidence>
<dbReference type="InterPro" id="IPR050162">
    <property type="entry name" value="MsrA_MetSO_reductase"/>
</dbReference>
<comment type="catalytic activity">
    <reaction evidence="2 4">
        <text>L-methionyl-[protein] + [thioredoxin]-disulfide + H2O = L-methionyl-(S)-S-oxide-[protein] + [thioredoxin]-dithiol</text>
        <dbReference type="Rhea" id="RHEA:14217"/>
        <dbReference type="Rhea" id="RHEA-COMP:10698"/>
        <dbReference type="Rhea" id="RHEA-COMP:10700"/>
        <dbReference type="Rhea" id="RHEA-COMP:12313"/>
        <dbReference type="Rhea" id="RHEA-COMP:12315"/>
        <dbReference type="ChEBI" id="CHEBI:15377"/>
        <dbReference type="ChEBI" id="CHEBI:16044"/>
        <dbReference type="ChEBI" id="CHEBI:29950"/>
        <dbReference type="ChEBI" id="CHEBI:44120"/>
        <dbReference type="ChEBI" id="CHEBI:50058"/>
        <dbReference type="EC" id="1.8.4.11"/>
    </reaction>
</comment>
<comment type="catalytic activity">
    <reaction evidence="3 4">
        <text>[thioredoxin]-disulfide + L-methionine + H2O = L-methionine (S)-S-oxide + [thioredoxin]-dithiol</text>
        <dbReference type="Rhea" id="RHEA:19993"/>
        <dbReference type="Rhea" id="RHEA-COMP:10698"/>
        <dbReference type="Rhea" id="RHEA-COMP:10700"/>
        <dbReference type="ChEBI" id="CHEBI:15377"/>
        <dbReference type="ChEBI" id="CHEBI:29950"/>
        <dbReference type="ChEBI" id="CHEBI:50058"/>
        <dbReference type="ChEBI" id="CHEBI:57844"/>
        <dbReference type="ChEBI" id="CHEBI:58772"/>
        <dbReference type="EC" id="1.8.4.11"/>
    </reaction>
</comment>
<comment type="similarity">
    <text evidence="4">Belongs to the MsrA Met sulfoxide reductase family.</text>
</comment>
<dbReference type="Pfam" id="PF01625">
    <property type="entry name" value="PMSR"/>
    <property type="match status" value="1"/>
</dbReference>
<dbReference type="PATRIC" id="fig|722438.3.peg.686"/>
<organism evidence="6 7">
    <name type="scientific">Mycoplasmoides pneumoniae (strain ATCC 15531 / DSM 23978 / CIP 103766 / NBRC 14401 / NCTC 10119 / FH)</name>
    <name type="common">Mycoplasma pneumoniae</name>
    <dbReference type="NCBI Taxonomy" id="722438"/>
    <lineage>
        <taxon>Bacteria</taxon>
        <taxon>Bacillati</taxon>
        <taxon>Mycoplasmatota</taxon>
        <taxon>Mycoplasmoidales</taxon>
        <taxon>Mycoplasmoidaceae</taxon>
        <taxon>Mycoplasmoides</taxon>
    </lineage>
</organism>
<dbReference type="HOGENOM" id="CLU_031040_10_2_14"/>
<dbReference type="eggNOG" id="COG0225">
    <property type="taxonomic scope" value="Bacteria"/>
</dbReference>
<dbReference type="PANTHER" id="PTHR42799">
    <property type="entry name" value="MITOCHONDRIAL PEPTIDE METHIONINE SULFOXIDE REDUCTASE"/>
    <property type="match status" value="1"/>
</dbReference>
<dbReference type="GeneID" id="66608708"/>
<evidence type="ECO:0000259" key="5">
    <source>
        <dbReference type="Pfam" id="PF01625"/>
    </source>
</evidence>
<dbReference type="PaxDb" id="722438-MPNE_0709"/>
<evidence type="ECO:0000256" key="1">
    <source>
        <dbReference type="ARBA" id="ARBA00023002"/>
    </source>
</evidence>
<dbReference type="KEGG" id="mpj:MPNE_0709"/>
<dbReference type="GO" id="GO:0005737">
    <property type="term" value="C:cytoplasm"/>
    <property type="evidence" value="ECO:0007669"/>
    <property type="project" value="TreeGrafter"/>
</dbReference>
<evidence type="ECO:0000256" key="3">
    <source>
        <dbReference type="ARBA" id="ARBA00048782"/>
    </source>
</evidence>